<dbReference type="GO" id="GO:0005739">
    <property type="term" value="C:mitochondrion"/>
    <property type="evidence" value="ECO:0007669"/>
    <property type="project" value="TreeGrafter"/>
</dbReference>
<name>A0A397IQH6_9GLOM</name>
<dbReference type="SUPFAM" id="SSF53732">
    <property type="entry name" value="Aconitase iron-sulfur domain"/>
    <property type="match status" value="1"/>
</dbReference>
<dbReference type="PANTHER" id="PTHR43160">
    <property type="entry name" value="ACONITATE HYDRATASE B"/>
    <property type="match status" value="1"/>
</dbReference>
<keyword evidence="1" id="KW-0479">Metal-binding</keyword>
<evidence type="ECO:0000313" key="6">
    <source>
        <dbReference type="Proteomes" id="UP000266861"/>
    </source>
</evidence>
<reference evidence="5 6" key="1">
    <citation type="submission" date="2018-08" db="EMBL/GenBank/DDBJ databases">
        <title>Genome and evolution of the arbuscular mycorrhizal fungus Diversispora epigaea (formerly Glomus versiforme) and its bacterial endosymbionts.</title>
        <authorList>
            <person name="Sun X."/>
            <person name="Fei Z."/>
            <person name="Harrison M."/>
        </authorList>
    </citation>
    <scope>NUCLEOTIDE SEQUENCE [LARGE SCALE GENOMIC DNA]</scope>
    <source>
        <strain evidence="5 6">IT104</strain>
    </source>
</reference>
<evidence type="ECO:0000256" key="2">
    <source>
        <dbReference type="ARBA" id="ARBA00023004"/>
    </source>
</evidence>
<dbReference type="InterPro" id="IPR036008">
    <property type="entry name" value="Aconitase_4Fe-4S_dom"/>
</dbReference>
<dbReference type="InterPro" id="IPR001030">
    <property type="entry name" value="Acoase/IPM_deHydtase_lsu_aba"/>
</dbReference>
<dbReference type="OrthoDB" id="2224430at2759"/>
<dbReference type="PANTHER" id="PTHR43160:SF2">
    <property type="entry name" value="HOMOCITRATE DEHYDRATASE, MITOCHONDRIAL"/>
    <property type="match status" value="1"/>
</dbReference>
<accession>A0A397IQH6</accession>
<dbReference type="Proteomes" id="UP000266861">
    <property type="component" value="Unassembled WGS sequence"/>
</dbReference>
<dbReference type="Gene3D" id="3.30.499.10">
    <property type="entry name" value="Aconitase, domain 3"/>
    <property type="match status" value="1"/>
</dbReference>
<feature type="domain" description="Aconitase/3-isopropylmalate dehydratase large subunit alpha/beta/alpha" evidence="4">
    <location>
        <begin position="8"/>
        <end position="102"/>
    </location>
</feature>
<keyword evidence="2" id="KW-0408">Iron</keyword>
<dbReference type="InterPro" id="IPR015931">
    <property type="entry name" value="Acnase/IPM_dHydase_lsu_aba_1/3"/>
</dbReference>
<dbReference type="STRING" id="1348612.A0A397IQH6"/>
<comment type="caution">
    <text evidence="5">The sequence shown here is derived from an EMBL/GenBank/DDBJ whole genome shotgun (WGS) entry which is preliminary data.</text>
</comment>
<evidence type="ECO:0000313" key="5">
    <source>
        <dbReference type="EMBL" id="RHZ76508.1"/>
    </source>
</evidence>
<evidence type="ECO:0000256" key="3">
    <source>
        <dbReference type="ARBA" id="ARBA00023014"/>
    </source>
</evidence>
<keyword evidence="6" id="KW-1185">Reference proteome</keyword>
<proteinExistence type="predicted"/>
<dbReference type="GO" id="GO:0046872">
    <property type="term" value="F:metal ion binding"/>
    <property type="evidence" value="ECO:0007669"/>
    <property type="project" value="UniProtKB-KW"/>
</dbReference>
<dbReference type="AlphaFoldDB" id="A0A397IQH6"/>
<organism evidence="5 6">
    <name type="scientific">Diversispora epigaea</name>
    <dbReference type="NCBI Taxonomy" id="1348612"/>
    <lineage>
        <taxon>Eukaryota</taxon>
        <taxon>Fungi</taxon>
        <taxon>Fungi incertae sedis</taxon>
        <taxon>Mucoromycota</taxon>
        <taxon>Glomeromycotina</taxon>
        <taxon>Glomeromycetes</taxon>
        <taxon>Diversisporales</taxon>
        <taxon>Diversisporaceae</taxon>
        <taxon>Diversispora</taxon>
    </lineage>
</organism>
<keyword evidence="3" id="KW-0411">Iron-sulfur</keyword>
<dbReference type="GO" id="GO:0051539">
    <property type="term" value="F:4 iron, 4 sulfur cluster binding"/>
    <property type="evidence" value="ECO:0007669"/>
    <property type="project" value="TreeGrafter"/>
</dbReference>
<gene>
    <name evidence="5" type="ORF">Glove_196g34</name>
</gene>
<dbReference type="GO" id="GO:0003994">
    <property type="term" value="F:aconitate hydratase activity"/>
    <property type="evidence" value="ECO:0007669"/>
    <property type="project" value="TreeGrafter"/>
</dbReference>
<evidence type="ECO:0000259" key="4">
    <source>
        <dbReference type="Pfam" id="PF00330"/>
    </source>
</evidence>
<sequence length="112" mass="12316">MESEDYESHILNASGLRMIAIGVECADAVDELKAPNILGVKLTLELNEWTSTKNVILHLGKLTVQIRGTGHIIKYFGLGIEKLSCTGIATICNMRAEVGATTLFPFKYYIND</sequence>
<dbReference type="GO" id="GO:0005829">
    <property type="term" value="C:cytosol"/>
    <property type="evidence" value="ECO:0007669"/>
    <property type="project" value="TreeGrafter"/>
</dbReference>
<dbReference type="EMBL" id="PQFF01000184">
    <property type="protein sequence ID" value="RHZ76508.1"/>
    <property type="molecule type" value="Genomic_DNA"/>
</dbReference>
<evidence type="ECO:0000256" key="1">
    <source>
        <dbReference type="ARBA" id="ARBA00022723"/>
    </source>
</evidence>
<dbReference type="InterPro" id="IPR050926">
    <property type="entry name" value="Aconitase/IPM_isomerase"/>
</dbReference>
<dbReference type="Pfam" id="PF00330">
    <property type="entry name" value="Aconitase"/>
    <property type="match status" value="1"/>
</dbReference>
<protein>
    <recommendedName>
        <fullName evidence="4">Aconitase/3-isopropylmalate dehydratase large subunit alpha/beta/alpha domain-containing protein</fullName>
    </recommendedName>
</protein>